<sequence length="195" mass="21638">MSDTIAHDYADLRHGDNKQPPSNQQYAQKSASQVSDANPSIESAPVNSSRQTRDLVNSLTKAMKRPADGKCFSCLCKNGVLRILYFLPAPLDEPTSIAGYNAKPLSPELLKAYLDYKMEWSQEVEDRFRGVDGTSVPQEHWLHPPPGAIEYRGSKNERTEEIKTYNDKVRQGEGSSEVAGPVCGGIPSNFDLRPR</sequence>
<dbReference type="EMBL" id="MU006476">
    <property type="protein sequence ID" value="KAF2843910.1"/>
    <property type="molecule type" value="Genomic_DNA"/>
</dbReference>
<evidence type="ECO:0000256" key="1">
    <source>
        <dbReference type="SAM" id="MobiDB-lite"/>
    </source>
</evidence>
<evidence type="ECO:0000313" key="3">
    <source>
        <dbReference type="Proteomes" id="UP000799423"/>
    </source>
</evidence>
<dbReference type="OrthoDB" id="3660917at2759"/>
<evidence type="ECO:0000313" key="2">
    <source>
        <dbReference type="EMBL" id="KAF2843910.1"/>
    </source>
</evidence>
<feature type="compositionally biased region" description="Basic and acidic residues" evidence="1">
    <location>
        <begin position="1"/>
        <end position="17"/>
    </location>
</feature>
<proteinExistence type="predicted"/>
<organism evidence="2 3">
    <name type="scientific">Plenodomus tracheiphilus IPT5</name>
    <dbReference type="NCBI Taxonomy" id="1408161"/>
    <lineage>
        <taxon>Eukaryota</taxon>
        <taxon>Fungi</taxon>
        <taxon>Dikarya</taxon>
        <taxon>Ascomycota</taxon>
        <taxon>Pezizomycotina</taxon>
        <taxon>Dothideomycetes</taxon>
        <taxon>Pleosporomycetidae</taxon>
        <taxon>Pleosporales</taxon>
        <taxon>Pleosporineae</taxon>
        <taxon>Leptosphaeriaceae</taxon>
        <taxon>Plenodomus</taxon>
    </lineage>
</organism>
<keyword evidence="3" id="KW-1185">Reference proteome</keyword>
<feature type="compositionally biased region" description="Polar residues" evidence="1">
    <location>
        <begin position="19"/>
        <end position="53"/>
    </location>
</feature>
<feature type="region of interest" description="Disordered" evidence="1">
    <location>
        <begin position="167"/>
        <end position="195"/>
    </location>
</feature>
<feature type="region of interest" description="Disordered" evidence="1">
    <location>
        <begin position="1"/>
        <end position="53"/>
    </location>
</feature>
<protein>
    <submittedName>
        <fullName evidence="2">Uncharacterized protein</fullName>
    </submittedName>
</protein>
<name>A0A6A7ALH4_9PLEO</name>
<accession>A0A6A7ALH4</accession>
<gene>
    <name evidence="2" type="ORF">T440DRAFT_437050</name>
</gene>
<dbReference type="Proteomes" id="UP000799423">
    <property type="component" value="Unassembled WGS sequence"/>
</dbReference>
<reference evidence="2" key="1">
    <citation type="submission" date="2020-01" db="EMBL/GenBank/DDBJ databases">
        <authorList>
            <consortium name="DOE Joint Genome Institute"/>
            <person name="Haridas S."/>
            <person name="Albert R."/>
            <person name="Binder M."/>
            <person name="Bloem J."/>
            <person name="Labutti K."/>
            <person name="Salamov A."/>
            <person name="Andreopoulos B."/>
            <person name="Baker S.E."/>
            <person name="Barry K."/>
            <person name="Bills G."/>
            <person name="Bluhm B.H."/>
            <person name="Cannon C."/>
            <person name="Castanera R."/>
            <person name="Culley D.E."/>
            <person name="Daum C."/>
            <person name="Ezra D."/>
            <person name="Gonzalez J.B."/>
            <person name="Henrissat B."/>
            <person name="Kuo A."/>
            <person name="Liang C."/>
            <person name="Lipzen A."/>
            <person name="Lutzoni F."/>
            <person name="Magnuson J."/>
            <person name="Mondo S."/>
            <person name="Nolan M."/>
            <person name="Ohm R."/>
            <person name="Pangilinan J."/>
            <person name="Park H.-J."/>
            <person name="Ramirez L."/>
            <person name="Alfaro M."/>
            <person name="Sun H."/>
            <person name="Tritt A."/>
            <person name="Yoshinaga Y."/>
            <person name="Zwiers L.-H."/>
            <person name="Turgeon B.G."/>
            <person name="Goodwin S.B."/>
            <person name="Spatafora J.W."/>
            <person name="Crous P.W."/>
            <person name="Grigoriev I.V."/>
        </authorList>
    </citation>
    <scope>NUCLEOTIDE SEQUENCE</scope>
    <source>
        <strain evidence="2">IPT5</strain>
    </source>
</reference>
<dbReference type="AlphaFoldDB" id="A0A6A7ALH4"/>